<evidence type="ECO:0000256" key="1">
    <source>
        <dbReference type="SAM" id="Coils"/>
    </source>
</evidence>
<dbReference type="EMBL" id="JBHSPF010000070">
    <property type="protein sequence ID" value="MFC5629872.1"/>
    <property type="molecule type" value="Genomic_DNA"/>
</dbReference>
<organism evidence="2 3">
    <name type="scientific">Aliibacillus thermotolerans</name>
    <dbReference type="NCBI Taxonomy" id="1834418"/>
    <lineage>
        <taxon>Bacteria</taxon>
        <taxon>Bacillati</taxon>
        <taxon>Bacillota</taxon>
        <taxon>Bacilli</taxon>
        <taxon>Bacillales</taxon>
        <taxon>Bacillaceae</taxon>
        <taxon>Aliibacillus</taxon>
    </lineage>
</organism>
<comment type="caution">
    <text evidence="2">The sequence shown here is derived from an EMBL/GenBank/DDBJ whole genome shotgun (WGS) entry which is preliminary data.</text>
</comment>
<evidence type="ECO:0000313" key="2">
    <source>
        <dbReference type="EMBL" id="MFC5629872.1"/>
    </source>
</evidence>
<name>A0ABW0U8R3_9BACI</name>
<protein>
    <submittedName>
        <fullName evidence="2">Uncharacterized protein</fullName>
    </submittedName>
</protein>
<keyword evidence="3" id="KW-1185">Reference proteome</keyword>
<evidence type="ECO:0000313" key="3">
    <source>
        <dbReference type="Proteomes" id="UP001596143"/>
    </source>
</evidence>
<proteinExistence type="predicted"/>
<keyword evidence="1" id="KW-0175">Coiled coil</keyword>
<reference evidence="3" key="1">
    <citation type="journal article" date="2019" name="Int. J. Syst. Evol. Microbiol.">
        <title>The Global Catalogue of Microorganisms (GCM) 10K type strain sequencing project: providing services to taxonomists for standard genome sequencing and annotation.</title>
        <authorList>
            <consortium name="The Broad Institute Genomics Platform"/>
            <consortium name="The Broad Institute Genome Sequencing Center for Infectious Disease"/>
            <person name="Wu L."/>
            <person name="Ma J."/>
        </authorList>
    </citation>
    <scope>NUCLEOTIDE SEQUENCE [LARGE SCALE GENOMIC DNA]</scope>
    <source>
        <strain evidence="3">CGMCC 1.15790</strain>
    </source>
</reference>
<dbReference type="Proteomes" id="UP001596143">
    <property type="component" value="Unassembled WGS sequence"/>
</dbReference>
<accession>A0ABW0U8R3</accession>
<dbReference type="RefSeq" id="WP_270895622.1">
    <property type="nucleotide sequence ID" value="NZ_JBHSPF010000070.1"/>
</dbReference>
<sequence length="494" mass="57886">MSFVSIVKDPYIDKNLRELRKTVHRMALKKGSTRATTLDDITNTSSLTGLNASSSPSMECIINSLQSKFSSLEDSVSMDDLKACEEMVKQLPVYGWQQSILRHLMNEKKKVTAWNKLEQLQTEEKINTVTDQQSLKKYSSNIRFIFNQLERLSNSVEKEKIEAKKEKINKLLHSLKEQLFPNDPLQKALTLLPKLEENHDDLKELSRQLKILKELLDEASIQITIPLEKTERKELRQQFTKAEKQYHETLVFLFSQFERVDVETQTLLVEEIKLKEWETFQYKEGFIQYLASQPHVFNIKKSKEIESIIRTQLAFYILEKPTSSEDVKQALTLLQIRPFLKSHRYHRQMIVKALFENEKTLLQSKDIAAITKKIESYEKEIQQIISDVQCAYTTDMMLLALQRASIDWNQYTTSEQKNIAKQFLMKSAIYKYRTLEQINKDIEKAANQKLLRKNEQKNLPHLNLVSTDTEENNKVYIRPEDYHDNTNIITVLVV</sequence>
<gene>
    <name evidence="2" type="ORF">ACFPTR_13545</name>
</gene>
<feature type="coiled-coil region" evidence="1">
    <location>
        <begin position="146"/>
        <end position="222"/>
    </location>
</feature>